<dbReference type="GO" id="GO:0005829">
    <property type="term" value="C:cytosol"/>
    <property type="evidence" value="ECO:0007669"/>
    <property type="project" value="TreeGrafter"/>
</dbReference>
<dbReference type="FunFam" id="6.10.140.2220:FF:000006">
    <property type="entry name" value="Ubiquitin carboxyl-terminal hydrolase 15"/>
    <property type="match status" value="1"/>
</dbReference>
<reference evidence="15" key="1">
    <citation type="submission" date="2015-07" db="EMBL/GenBank/DDBJ databases">
        <title>Transcriptome Assembly of Anthurium amnicola.</title>
        <authorList>
            <person name="Suzuki J."/>
        </authorList>
    </citation>
    <scope>NUCLEOTIDE SEQUENCE</scope>
</reference>
<dbReference type="FunFam" id="3.90.70.10:FF:000026">
    <property type="entry name" value="Ubiquitin carboxyl-terminal hydrolase 15"/>
    <property type="match status" value="1"/>
</dbReference>
<evidence type="ECO:0000256" key="6">
    <source>
        <dbReference type="ARBA" id="ARBA00022771"/>
    </source>
</evidence>
<comment type="catalytic activity">
    <reaction evidence="1">
        <text>Thiol-dependent hydrolysis of ester, thioester, amide, peptide and isopeptide bonds formed by the C-terminal Gly of ubiquitin (a 76-residue protein attached to proteins as an intracellular targeting signal).</text>
        <dbReference type="EC" id="3.4.19.12"/>
    </reaction>
</comment>
<dbReference type="Pfam" id="PF00443">
    <property type="entry name" value="UCH"/>
    <property type="match status" value="1"/>
</dbReference>
<dbReference type="EC" id="3.4.19.12" evidence="3"/>
<dbReference type="GO" id="GO:0008270">
    <property type="term" value="F:zinc ion binding"/>
    <property type="evidence" value="ECO:0007669"/>
    <property type="project" value="UniProtKB-KW"/>
</dbReference>
<dbReference type="GO" id="GO:0016579">
    <property type="term" value="P:protein deubiquitination"/>
    <property type="evidence" value="ECO:0007669"/>
    <property type="project" value="InterPro"/>
</dbReference>
<evidence type="ECO:0000256" key="10">
    <source>
        <dbReference type="ARBA" id="ARBA00022833"/>
    </source>
</evidence>
<organism evidence="15">
    <name type="scientific">Anthurium amnicola</name>
    <dbReference type="NCBI Taxonomy" id="1678845"/>
    <lineage>
        <taxon>Eukaryota</taxon>
        <taxon>Viridiplantae</taxon>
        <taxon>Streptophyta</taxon>
        <taxon>Embryophyta</taxon>
        <taxon>Tracheophyta</taxon>
        <taxon>Spermatophyta</taxon>
        <taxon>Magnoliopsida</taxon>
        <taxon>Liliopsida</taxon>
        <taxon>Araceae</taxon>
        <taxon>Pothoideae</taxon>
        <taxon>Potheae</taxon>
        <taxon>Anthurium</taxon>
    </lineage>
</organism>
<keyword evidence="5" id="KW-0479">Metal-binding</keyword>
<evidence type="ECO:0000256" key="5">
    <source>
        <dbReference type="ARBA" id="ARBA00022723"/>
    </source>
</evidence>
<feature type="compositionally biased region" description="Low complexity" evidence="12">
    <location>
        <begin position="898"/>
        <end position="924"/>
    </location>
</feature>
<dbReference type="EMBL" id="GDJX01018588">
    <property type="protein sequence ID" value="JAT49348.1"/>
    <property type="molecule type" value="Transcribed_RNA"/>
</dbReference>
<dbReference type="PROSITE" id="PS01360">
    <property type="entry name" value="ZF_MYND_1"/>
    <property type="match status" value="1"/>
</dbReference>
<feature type="compositionally biased region" description="Polar residues" evidence="12">
    <location>
        <begin position="885"/>
        <end position="897"/>
    </location>
</feature>
<evidence type="ECO:0000256" key="4">
    <source>
        <dbReference type="ARBA" id="ARBA00022670"/>
    </source>
</evidence>
<feature type="region of interest" description="Disordered" evidence="12">
    <location>
        <begin position="1058"/>
        <end position="1087"/>
    </location>
</feature>
<dbReference type="AlphaFoldDB" id="A0A1D1Y437"/>
<dbReference type="InterPro" id="IPR018200">
    <property type="entry name" value="USP_CS"/>
</dbReference>
<dbReference type="GO" id="GO:0004843">
    <property type="term" value="F:cysteine-type deubiquitinase activity"/>
    <property type="evidence" value="ECO:0007669"/>
    <property type="project" value="UniProtKB-EC"/>
</dbReference>
<dbReference type="InterPro" id="IPR002893">
    <property type="entry name" value="Znf_MYND"/>
</dbReference>
<feature type="domain" description="MYND-type" evidence="14">
    <location>
        <begin position="90"/>
        <end position="127"/>
    </location>
</feature>
<keyword evidence="8 15" id="KW-0378">Hydrolase</keyword>
<dbReference type="PROSITE" id="PS50235">
    <property type="entry name" value="USP_3"/>
    <property type="match status" value="1"/>
</dbReference>
<keyword evidence="6 11" id="KW-0863">Zinc-finger</keyword>
<dbReference type="InterPro" id="IPR001394">
    <property type="entry name" value="Peptidase_C19_UCH"/>
</dbReference>
<keyword evidence="4" id="KW-0645">Protease</keyword>
<dbReference type="Pfam" id="PF01753">
    <property type="entry name" value="zf-MYND"/>
    <property type="match status" value="1"/>
</dbReference>
<feature type="compositionally biased region" description="Polar residues" evidence="12">
    <location>
        <begin position="158"/>
        <end position="170"/>
    </location>
</feature>
<evidence type="ECO:0000259" key="13">
    <source>
        <dbReference type="PROSITE" id="PS50235"/>
    </source>
</evidence>
<evidence type="ECO:0000256" key="12">
    <source>
        <dbReference type="SAM" id="MobiDB-lite"/>
    </source>
</evidence>
<evidence type="ECO:0000256" key="3">
    <source>
        <dbReference type="ARBA" id="ARBA00012759"/>
    </source>
</evidence>
<sequence>MPSIQEVLLGLPGALQLVLLLFVPVLALLARRKWRLAAARREEVRRLVLLAAEEAARAEIEATYEYRNRLDYEYSPPSAAPPPSTAKPVCAVCHTPTTNRCSRCKAVRYCSGKCQIIHWRQGHKEECHPPHMDSQPNTRESYSDLRTHQIESSNLCDSSSVTFDANSNQTTEEERPVSSTSSCFSTIISREGSLEAKHIVDTSGTECSSDSSSLSPSSSHSTLTASTEDGAFIHAAFVQDNPARCQETCAAVDASHSTTGEISEKQLNKSPPSKCSGAKSSVSNISLIKLNEKASNCRIEEVGCQIDSSLGQSFSDKDGLISQSVVDHAECKEPAFELRGDHYSGHSDSTLSEFATEEVSLHRHSGPAIQTPDSSCRVVPSHATISKQMPLFGDVPLENVVSKARDISTRGFDVPSSDFNSSDNTELCPRPRETRSVTLAASVDQKPSSSSSICCSVSSTMPSKVVNTSAAHTRLLGMTSSLSNGNYDLRTSVHRVVRQFKPLKGSKNSSQVRGSESTGKYNYKMLFPYDVFIKLYNEKVEMRPSGLENCGNSCYANVVLQCLAFTRPLTSYLLQGLHSKSCPKKEWCFTCEFERLVLKVKQGQSPLSPISIISQIPNIGSHLGRGKEEDAHEFLRYAIDAMQSVCLKEGGTDSSAQFAEETTLIQLIFGGYLRSKIKCMKCQNKSERSERMMDLTVEIDGNVRSLEEALARFTTTEILDGENKYQCNRCKTYEKAKKRLKILVAPNILTIALKRFQSGNFGKLNKAVRFPEFLNLAKYMSGTGDKSPIYRLYAVVVHLDIMNAAFSGHYVCYVMNASGKWYKIDDRTVKPVELERVLSKTAYMLFYARCSPRAPSLRNTMSHDNVKIKSKCQDPVSSVAHPRPQNYSNWTNGSSARTSTWDTFDTSDSSSIFSGSEEGSYSTESTRDSVSTDGLSEYIFGESGHWNSPMRFSEDSDGFTYSPLSSGCFPQTILNSHVLNSPESGYSASDFSSLGQEDSCRMRGLSYRDCLEEFDTVGVGQTQDCREVSMKCKDGISFLRSESSRHFRKLTEQCSGSFKGTDLTNPSNQKSVLSMRNTQDRTTQTFH</sequence>
<accession>A0A1D1Y437</accession>
<evidence type="ECO:0000256" key="9">
    <source>
        <dbReference type="ARBA" id="ARBA00022807"/>
    </source>
</evidence>
<dbReference type="PROSITE" id="PS50865">
    <property type="entry name" value="ZF_MYND_2"/>
    <property type="match status" value="1"/>
</dbReference>
<evidence type="ECO:0000256" key="7">
    <source>
        <dbReference type="ARBA" id="ARBA00022786"/>
    </source>
</evidence>
<evidence type="ECO:0000259" key="14">
    <source>
        <dbReference type="PROSITE" id="PS50865"/>
    </source>
</evidence>
<dbReference type="SUPFAM" id="SSF144232">
    <property type="entry name" value="HIT/MYND zinc finger-like"/>
    <property type="match status" value="1"/>
</dbReference>
<protein>
    <recommendedName>
        <fullName evidence="3">ubiquitinyl hydrolase 1</fullName>
        <ecNumber evidence="3">3.4.19.12</ecNumber>
    </recommendedName>
</protein>
<evidence type="ECO:0000256" key="2">
    <source>
        <dbReference type="ARBA" id="ARBA00009085"/>
    </source>
</evidence>
<feature type="region of interest" description="Disordered" evidence="12">
    <location>
        <begin position="205"/>
        <end position="224"/>
    </location>
</feature>
<gene>
    <name evidence="15" type="primary">UBP16</name>
    <name evidence="15" type="ORF">g.55016</name>
</gene>
<dbReference type="PANTHER" id="PTHR24006">
    <property type="entry name" value="UBIQUITIN CARBOXYL-TERMINAL HYDROLASE"/>
    <property type="match status" value="1"/>
</dbReference>
<keyword evidence="7" id="KW-0833">Ubl conjugation pathway</keyword>
<dbReference type="PANTHER" id="PTHR24006:SF874">
    <property type="entry name" value="UBIQUITIN CARBOXYL-TERMINAL HYDROLASE 16"/>
    <property type="match status" value="1"/>
</dbReference>
<dbReference type="GO" id="GO:0005634">
    <property type="term" value="C:nucleus"/>
    <property type="evidence" value="ECO:0007669"/>
    <property type="project" value="TreeGrafter"/>
</dbReference>
<evidence type="ECO:0000256" key="8">
    <source>
        <dbReference type="ARBA" id="ARBA00022801"/>
    </source>
</evidence>
<feature type="domain" description="USP" evidence="13">
    <location>
        <begin position="545"/>
        <end position="850"/>
    </location>
</feature>
<proteinExistence type="inferred from homology"/>
<feature type="region of interest" description="Disordered" evidence="12">
    <location>
        <begin position="158"/>
        <end position="183"/>
    </location>
</feature>
<evidence type="ECO:0000256" key="11">
    <source>
        <dbReference type="PROSITE-ProRule" id="PRU00134"/>
    </source>
</evidence>
<dbReference type="GO" id="GO:0006508">
    <property type="term" value="P:proteolysis"/>
    <property type="evidence" value="ECO:0007669"/>
    <property type="project" value="UniProtKB-KW"/>
</dbReference>
<dbReference type="CDD" id="cd02661">
    <property type="entry name" value="Peptidase_C19E"/>
    <property type="match status" value="1"/>
</dbReference>
<dbReference type="InterPro" id="IPR028889">
    <property type="entry name" value="USP"/>
</dbReference>
<keyword evidence="10" id="KW-0862">Zinc</keyword>
<dbReference type="Gene3D" id="6.10.140.2220">
    <property type="match status" value="1"/>
</dbReference>
<evidence type="ECO:0000313" key="15">
    <source>
        <dbReference type="EMBL" id="JAT49348.1"/>
    </source>
</evidence>
<dbReference type="Gene3D" id="3.90.70.10">
    <property type="entry name" value="Cysteine proteinases"/>
    <property type="match status" value="1"/>
</dbReference>
<dbReference type="SUPFAM" id="SSF54001">
    <property type="entry name" value="Cysteine proteinases"/>
    <property type="match status" value="1"/>
</dbReference>
<comment type="similarity">
    <text evidence="2">Belongs to the peptidase C19 family.</text>
</comment>
<dbReference type="InterPro" id="IPR038765">
    <property type="entry name" value="Papain-like_cys_pep_sf"/>
</dbReference>
<keyword evidence="9" id="KW-0788">Thiol protease</keyword>
<name>A0A1D1Y437_9ARAE</name>
<feature type="region of interest" description="Disordered" evidence="12">
    <location>
        <begin position="125"/>
        <end position="146"/>
    </location>
</feature>
<feature type="region of interest" description="Disordered" evidence="12">
    <location>
        <begin position="873"/>
        <end position="928"/>
    </location>
</feature>
<dbReference type="InterPro" id="IPR050164">
    <property type="entry name" value="Peptidase_C19"/>
</dbReference>
<dbReference type="PROSITE" id="PS00972">
    <property type="entry name" value="USP_1"/>
    <property type="match status" value="1"/>
</dbReference>
<evidence type="ECO:0000256" key="1">
    <source>
        <dbReference type="ARBA" id="ARBA00000707"/>
    </source>
</evidence>